<keyword evidence="3 6" id="KW-0812">Transmembrane</keyword>
<dbReference type="PROSITE" id="PS50895">
    <property type="entry name" value="SURF1"/>
    <property type="match status" value="1"/>
</dbReference>
<keyword evidence="4 6" id="KW-1133">Transmembrane helix</keyword>
<keyword evidence="5 6" id="KW-0472">Membrane</keyword>
<proteinExistence type="inferred from homology"/>
<dbReference type="PANTHER" id="PTHR23427">
    <property type="entry name" value="SURFEIT LOCUS PROTEIN"/>
    <property type="match status" value="1"/>
</dbReference>
<dbReference type="Proteomes" id="UP000093501">
    <property type="component" value="Unassembled WGS sequence"/>
</dbReference>
<dbReference type="GO" id="GO:0005886">
    <property type="term" value="C:plasma membrane"/>
    <property type="evidence" value="ECO:0007669"/>
    <property type="project" value="UniProtKB-SubCell"/>
</dbReference>
<protein>
    <recommendedName>
        <fullName evidence="6">SURF1-like protein</fullName>
    </recommendedName>
</protein>
<dbReference type="CDD" id="cd06662">
    <property type="entry name" value="SURF1"/>
    <property type="match status" value="1"/>
</dbReference>
<evidence type="ECO:0000256" key="2">
    <source>
        <dbReference type="ARBA" id="ARBA00007165"/>
    </source>
</evidence>
<sequence length="251" mass="27832">MSRQVKRWIAMGVFAAVLATTFILLGQWQLRRLDERRDSNAIVEAHRALPVAPYHEVMTGTIDDDDQWYRVTATGTYTGDWFQVRYRSLDGAYGSEAVAVLRTDRDDLLLVNRGFLPRQPGHPDGVLPEPPEGEVTVTGFVRRNDRGDEGAMTPHENQIRLLNSDALGRALGEDLVNGYVALLESTPAESPDLRPLGAPALDEGPHLSYALQWFAFTAIGVIGMVVLVRADLRDRRRERQAGPASPAPPPR</sequence>
<keyword evidence="6" id="KW-1003">Cell membrane</keyword>
<feature type="transmembrane region" description="Helical" evidence="6">
    <location>
        <begin position="210"/>
        <end position="230"/>
    </location>
</feature>
<comment type="subcellular location">
    <subcellularLocation>
        <location evidence="6">Cell membrane</location>
        <topology evidence="6">Multi-pass membrane protein</topology>
    </subcellularLocation>
    <subcellularLocation>
        <location evidence="1">Membrane</location>
    </subcellularLocation>
</comment>
<evidence type="ECO:0000313" key="7">
    <source>
        <dbReference type="EMBL" id="OCL31767.1"/>
    </source>
</evidence>
<keyword evidence="8" id="KW-1185">Reference proteome</keyword>
<comment type="caution">
    <text evidence="7">The sequence shown here is derived from an EMBL/GenBank/DDBJ whole genome shotgun (WGS) entry which is preliminary data.</text>
</comment>
<dbReference type="InterPro" id="IPR045214">
    <property type="entry name" value="Surf1/Surf4"/>
</dbReference>
<reference evidence="8" key="1">
    <citation type="submission" date="2016-07" db="EMBL/GenBank/DDBJ databases">
        <authorList>
            <person name="Florea S."/>
            <person name="Webb J.S."/>
            <person name="Jaromczyk J."/>
            <person name="Schardl C.L."/>
        </authorList>
    </citation>
    <scope>NUCLEOTIDE SEQUENCE [LARGE SCALE GENOMIC DNA]</scope>
    <source>
        <strain evidence="8">IPBSL-7</strain>
    </source>
</reference>
<dbReference type="RefSeq" id="WP_068752544.1">
    <property type="nucleotide sequence ID" value="NZ_JBDXXE010000018.1"/>
</dbReference>
<gene>
    <name evidence="7" type="ORF">BCR15_09080</name>
</gene>
<dbReference type="PANTHER" id="PTHR23427:SF2">
    <property type="entry name" value="SURFEIT LOCUS PROTEIN 1"/>
    <property type="match status" value="1"/>
</dbReference>
<organism evidence="7 8">
    <name type="scientific">Tessaracoccus lapidicaptus</name>
    <dbReference type="NCBI Taxonomy" id="1427523"/>
    <lineage>
        <taxon>Bacteria</taxon>
        <taxon>Bacillati</taxon>
        <taxon>Actinomycetota</taxon>
        <taxon>Actinomycetes</taxon>
        <taxon>Propionibacteriales</taxon>
        <taxon>Propionibacteriaceae</taxon>
        <taxon>Tessaracoccus</taxon>
    </lineage>
</organism>
<dbReference type="AlphaFoldDB" id="A0A1C0AI90"/>
<comment type="similarity">
    <text evidence="2 6">Belongs to the SURF1 family.</text>
</comment>
<feature type="transmembrane region" description="Helical" evidence="6">
    <location>
        <begin position="7"/>
        <end position="28"/>
    </location>
</feature>
<evidence type="ECO:0000256" key="4">
    <source>
        <dbReference type="ARBA" id="ARBA00022989"/>
    </source>
</evidence>
<dbReference type="InterPro" id="IPR002994">
    <property type="entry name" value="Surf1/Shy1"/>
</dbReference>
<evidence type="ECO:0000256" key="1">
    <source>
        <dbReference type="ARBA" id="ARBA00004370"/>
    </source>
</evidence>
<evidence type="ECO:0000256" key="3">
    <source>
        <dbReference type="ARBA" id="ARBA00022692"/>
    </source>
</evidence>
<dbReference type="EMBL" id="MBQD01000025">
    <property type="protein sequence ID" value="OCL31767.1"/>
    <property type="molecule type" value="Genomic_DNA"/>
</dbReference>
<accession>A0A1C0AI90</accession>
<evidence type="ECO:0000256" key="6">
    <source>
        <dbReference type="RuleBase" id="RU363076"/>
    </source>
</evidence>
<name>A0A1C0AI90_9ACTN</name>
<evidence type="ECO:0000256" key="5">
    <source>
        <dbReference type="ARBA" id="ARBA00023136"/>
    </source>
</evidence>
<dbReference type="Pfam" id="PF02104">
    <property type="entry name" value="SURF1"/>
    <property type="match status" value="1"/>
</dbReference>
<evidence type="ECO:0000313" key="8">
    <source>
        <dbReference type="Proteomes" id="UP000093501"/>
    </source>
</evidence>